<dbReference type="SUPFAM" id="SSF49344">
    <property type="entry name" value="CBD9-like"/>
    <property type="match status" value="1"/>
</dbReference>
<sequence length="333" mass="36227">MGEIVFAEVDSPGAAPPVIDGVMSPGEWDKARSFALVTGGPTVYVMNDDKFLYVAFGDVSSDGFVAFNVYKAGVHTPERLDSPGVNYDGEPFWDALADNNSDGTFDDAVARVMPSWKFKSVIGTRTEFKVPLANLGIAAGDTILMGFVFMEHGVSYVYPATFNATLPTTTYAELTLTGAAGEILERWYPVLDGSKYDNYLALNGTRLPLMNPPEIALSRGNIVAFGTPVVEAVNKAVPMLEARCPKFKSKVGVEAWAGTGGINVPYRIRLHLYIYRKEELPNIGAFVPGLASITDKARRRTIPVGKETIRLTYDDWDKLPGGVMQAVPKINPF</sequence>
<organism evidence="1">
    <name type="scientific">marine sediment metagenome</name>
    <dbReference type="NCBI Taxonomy" id="412755"/>
    <lineage>
        <taxon>unclassified sequences</taxon>
        <taxon>metagenomes</taxon>
        <taxon>ecological metagenomes</taxon>
    </lineage>
</organism>
<gene>
    <name evidence="1" type="ORF">S12H4_04236</name>
</gene>
<evidence type="ECO:0000313" key="1">
    <source>
        <dbReference type="EMBL" id="GAI72652.1"/>
    </source>
</evidence>
<protein>
    <submittedName>
        <fullName evidence="1">Uncharacterized protein</fullName>
    </submittedName>
</protein>
<dbReference type="AlphaFoldDB" id="X1QVQ2"/>
<comment type="caution">
    <text evidence="1">The sequence shown here is derived from an EMBL/GenBank/DDBJ whole genome shotgun (WGS) entry which is preliminary data.</text>
</comment>
<accession>X1QVQ2</accession>
<name>X1QVQ2_9ZZZZ</name>
<dbReference type="EMBL" id="BARW01001277">
    <property type="protein sequence ID" value="GAI72652.1"/>
    <property type="molecule type" value="Genomic_DNA"/>
</dbReference>
<feature type="non-terminal residue" evidence="1">
    <location>
        <position position="333"/>
    </location>
</feature>
<reference evidence="1" key="1">
    <citation type="journal article" date="2014" name="Front. Microbiol.">
        <title>High frequency of phylogenetically diverse reductive dehalogenase-homologous genes in deep subseafloor sedimentary metagenomes.</title>
        <authorList>
            <person name="Kawai M."/>
            <person name="Futagami T."/>
            <person name="Toyoda A."/>
            <person name="Takaki Y."/>
            <person name="Nishi S."/>
            <person name="Hori S."/>
            <person name="Arai W."/>
            <person name="Tsubouchi T."/>
            <person name="Morono Y."/>
            <person name="Uchiyama I."/>
            <person name="Ito T."/>
            <person name="Fujiyama A."/>
            <person name="Inagaki F."/>
            <person name="Takami H."/>
        </authorList>
    </citation>
    <scope>NUCLEOTIDE SEQUENCE</scope>
    <source>
        <strain evidence="1">Expedition CK06-06</strain>
    </source>
</reference>
<proteinExistence type="predicted"/>